<name>A0ABN9V7R7_9DINO</name>
<feature type="region of interest" description="Disordered" evidence="1">
    <location>
        <begin position="32"/>
        <end position="52"/>
    </location>
</feature>
<comment type="caution">
    <text evidence="2">The sequence shown here is derived from an EMBL/GenBank/DDBJ whole genome shotgun (WGS) entry which is preliminary data.</text>
</comment>
<accession>A0ABN9V7R7</accession>
<feature type="compositionally biased region" description="Low complexity" evidence="1">
    <location>
        <begin position="117"/>
        <end position="130"/>
    </location>
</feature>
<feature type="non-terminal residue" evidence="2">
    <location>
        <position position="1"/>
    </location>
</feature>
<evidence type="ECO:0000313" key="3">
    <source>
        <dbReference type="Proteomes" id="UP001189429"/>
    </source>
</evidence>
<organism evidence="2 3">
    <name type="scientific">Prorocentrum cordatum</name>
    <dbReference type="NCBI Taxonomy" id="2364126"/>
    <lineage>
        <taxon>Eukaryota</taxon>
        <taxon>Sar</taxon>
        <taxon>Alveolata</taxon>
        <taxon>Dinophyceae</taxon>
        <taxon>Prorocentrales</taxon>
        <taxon>Prorocentraceae</taxon>
        <taxon>Prorocentrum</taxon>
    </lineage>
</organism>
<keyword evidence="3" id="KW-1185">Reference proteome</keyword>
<evidence type="ECO:0000256" key="1">
    <source>
        <dbReference type="SAM" id="MobiDB-lite"/>
    </source>
</evidence>
<sequence>GGREAAAPQKGDLPPLTPRDVALMRPVLGIGRGGLKQPSAARPHKRPSPEPSLLAARALDELPGEDAVLEGLAAGLRRLAAGRPADLAALEALAAAGAAAAPGCLRTARALQRRLSPAGPAAAPAAAGAAGAEGGGAEAAGPRPTLGDDAT</sequence>
<reference evidence="2" key="1">
    <citation type="submission" date="2023-10" db="EMBL/GenBank/DDBJ databases">
        <authorList>
            <person name="Chen Y."/>
            <person name="Shah S."/>
            <person name="Dougan E. K."/>
            <person name="Thang M."/>
            <person name="Chan C."/>
        </authorList>
    </citation>
    <scope>NUCLEOTIDE SEQUENCE [LARGE SCALE GENOMIC DNA]</scope>
</reference>
<proteinExistence type="predicted"/>
<dbReference type="EMBL" id="CAUYUJ010016783">
    <property type="protein sequence ID" value="CAK0868799.1"/>
    <property type="molecule type" value="Genomic_DNA"/>
</dbReference>
<gene>
    <name evidence="2" type="ORF">PCOR1329_LOCUS55346</name>
</gene>
<evidence type="ECO:0000313" key="2">
    <source>
        <dbReference type="EMBL" id="CAK0868799.1"/>
    </source>
</evidence>
<dbReference type="Proteomes" id="UP001189429">
    <property type="component" value="Unassembled WGS sequence"/>
</dbReference>
<feature type="region of interest" description="Disordered" evidence="1">
    <location>
        <begin position="115"/>
        <end position="151"/>
    </location>
</feature>
<protein>
    <submittedName>
        <fullName evidence="2">Uncharacterized protein</fullName>
    </submittedName>
</protein>